<evidence type="ECO:0000313" key="7">
    <source>
        <dbReference type="Proteomes" id="UP000094444"/>
    </source>
</evidence>
<dbReference type="OrthoDB" id="76412at2759"/>
<sequence>MAKKGGGAGENSKKAAGQSRKAEAAANKKAAEDSKKAAVEDAEWSKGSKKANAKKEEEAAKKAEAARKKAEREALLAEEEKNTPGRSAPKNAKAAQKKTRLGGLDAALGGVDWGDGKLATLNASGLDNALDALDISLSDDRVKIDRHPERRVNKVFTAWKKQQMEQLTEEGYFKIKGHSRSKKEEQLWEEFQDSPENPMNQVHGRFDTTREEMAEIRAQEKANIENLLAEK</sequence>
<comment type="similarity">
    <text evidence="1">Belongs to the CCDC124 family.</text>
</comment>
<dbReference type="GO" id="GO:0003713">
    <property type="term" value="F:transcription coactivator activity"/>
    <property type="evidence" value="ECO:0007669"/>
    <property type="project" value="TreeGrafter"/>
</dbReference>
<feature type="region of interest" description="Disordered" evidence="3">
    <location>
        <begin position="1"/>
        <end position="99"/>
    </location>
</feature>
<dbReference type="PANTHER" id="PTHR21680:SF0">
    <property type="entry name" value="COILED-COIL DOMAIN-CONTAINING PROTEIN 124"/>
    <property type="match status" value="1"/>
</dbReference>
<dbReference type="GO" id="GO:0005634">
    <property type="term" value="C:nucleus"/>
    <property type="evidence" value="ECO:0007669"/>
    <property type="project" value="TreeGrafter"/>
</dbReference>
<gene>
    <name evidence="6" type="ORF">DHEL01_v200354</name>
</gene>
<keyword evidence="2" id="KW-0175">Coiled coil</keyword>
<feature type="domain" description="LSO1/LSO2" evidence="5">
    <location>
        <begin position="12"/>
        <end position="80"/>
    </location>
</feature>
<evidence type="ECO:0000313" key="6">
    <source>
        <dbReference type="EMBL" id="POS81254.1"/>
    </source>
</evidence>
<feature type="domain" description="Coiled-coil" evidence="4">
    <location>
        <begin position="120"/>
        <end position="201"/>
    </location>
</feature>
<dbReference type="GO" id="GO:0006366">
    <property type="term" value="P:transcription by RNA polymerase II"/>
    <property type="evidence" value="ECO:0007669"/>
    <property type="project" value="TreeGrafter"/>
</dbReference>
<dbReference type="STRING" id="158607.A0A2P5IFJ5"/>
<dbReference type="Pfam" id="PF06244">
    <property type="entry name" value="Ccdc124"/>
    <property type="match status" value="1"/>
</dbReference>
<organism evidence="6 7">
    <name type="scientific">Diaporthe helianthi</name>
    <dbReference type="NCBI Taxonomy" id="158607"/>
    <lineage>
        <taxon>Eukaryota</taxon>
        <taxon>Fungi</taxon>
        <taxon>Dikarya</taxon>
        <taxon>Ascomycota</taxon>
        <taxon>Pezizomycotina</taxon>
        <taxon>Sordariomycetes</taxon>
        <taxon>Sordariomycetidae</taxon>
        <taxon>Diaporthales</taxon>
        <taxon>Diaporthaceae</taxon>
        <taxon>Diaporthe</taxon>
    </lineage>
</organism>
<protein>
    <submittedName>
        <fullName evidence="6">Uncharacterized protein</fullName>
    </submittedName>
</protein>
<evidence type="ECO:0000256" key="3">
    <source>
        <dbReference type="SAM" id="MobiDB-lite"/>
    </source>
</evidence>
<dbReference type="InterPro" id="IPR054413">
    <property type="entry name" value="LSO1/2"/>
</dbReference>
<evidence type="ECO:0000256" key="2">
    <source>
        <dbReference type="ARBA" id="ARBA00023054"/>
    </source>
</evidence>
<evidence type="ECO:0000259" key="4">
    <source>
        <dbReference type="Pfam" id="PF06244"/>
    </source>
</evidence>
<comment type="caution">
    <text evidence="6">The sequence shown here is derived from an EMBL/GenBank/DDBJ whole genome shotgun (WGS) entry which is preliminary data.</text>
</comment>
<dbReference type="EMBL" id="MAVT02000014">
    <property type="protein sequence ID" value="POS81254.1"/>
    <property type="molecule type" value="Genomic_DNA"/>
</dbReference>
<dbReference type="AlphaFoldDB" id="A0A2P5IFJ5"/>
<dbReference type="InterPro" id="IPR054414">
    <property type="entry name" value="Ccdc124/Oxs1_C"/>
</dbReference>
<evidence type="ECO:0000256" key="1">
    <source>
        <dbReference type="ARBA" id="ARBA00008296"/>
    </source>
</evidence>
<name>A0A2P5IFJ5_DIAHE</name>
<keyword evidence="7" id="KW-1185">Reference proteome</keyword>
<accession>A0A2P5IFJ5</accession>
<proteinExistence type="inferred from homology"/>
<dbReference type="Pfam" id="PF22048">
    <property type="entry name" value="LSO1_2-like"/>
    <property type="match status" value="1"/>
</dbReference>
<feature type="compositionally biased region" description="Basic and acidic residues" evidence="3">
    <location>
        <begin position="29"/>
        <end position="46"/>
    </location>
</feature>
<dbReference type="PANTHER" id="PTHR21680">
    <property type="entry name" value="COILED-COIL DOMAIN-CONTAINING PROTEIN 124"/>
    <property type="match status" value="1"/>
</dbReference>
<feature type="compositionally biased region" description="Basic and acidic residues" evidence="3">
    <location>
        <begin position="53"/>
        <end position="83"/>
    </location>
</feature>
<dbReference type="InterPro" id="IPR010422">
    <property type="entry name" value="Ccdc124/Oxs1"/>
</dbReference>
<dbReference type="Proteomes" id="UP000094444">
    <property type="component" value="Unassembled WGS sequence"/>
</dbReference>
<evidence type="ECO:0000259" key="5">
    <source>
        <dbReference type="Pfam" id="PF22048"/>
    </source>
</evidence>
<reference evidence="6" key="1">
    <citation type="submission" date="2017-09" db="EMBL/GenBank/DDBJ databases">
        <title>Polyketide synthases of a Diaporthe helianthi virulent isolate.</title>
        <authorList>
            <person name="Baroncelli R."/>
        </authorList>
    </citation>
    <scope>NUCLEOTIDE SEQUENCE [LARGE SCALE GENOMIC DNA]</scope>
    <source>
        <strain evidence="6">7/96</strain>
    </source>
</reference>
<dbReference type="InParanoid" id="A0A2P5IFJ5"/>
<feature type="region of interest" description="Disordered" evidence="3">
    <location>
        <begin position="184"/>
        <end position="203"/>
    </location>
</feature>